<evidence type="ECO:0000313" key="3">
    <source>
        <dbReference type="Proteomes" id="UP000774130"/>
    </source>
</evidence>
<comment type="caution">
    <text evidence="2">The sequence shown here is derived from an EMBL/GenBank/DDBJ whole genome shotgun (WGS) entry which is preliminary data.</text>
</comment>
<dbReference type="PROSITE" id="PS51707">
    <property type="entry name" value="CYTH"/>
    <property type="match status" value="1"/>
</dbReference>
<protein>
    <submittedName>
        <fullName evidence="2">CYTH domain-containing protein</fullName>
    </submittedName>
</protein>
<evidence type="ECO:0000313" key="2">
    <source>
        <dbReference type="EMBL" id="MBV7391549.1"/>
    </source>
</evidence>
<dbReference type="Proteomes" id="UP000774130">
    <property type="component" value="Unassembled WGS sequence"/>
</dbReference>
<reference evidence="2 3" key="1">
    <citation type="submission" date="2021-06" db="EMBL/GenBank/DDBJ databases">
        <title>Enterococcus alishanensis sp. nov., a novel lactic acid bacterium isolated from fresh coffee beans.</title>
        <authorList>
            <person name="Chen Y.-S."/>
        </authorList>
    </citation>
    <scope>NUCLEOTIDE SEQUENCE [LARGE SCALE GENOMIC DNA]</scope>
    <source>
        <strain evidence="2 3">ALS3</strain>
    </source>
</reference>
<dbReference type="CDD" id="cd07762">
    <property type="entry name" value="CYTH-like_Pase_1"/>
    <property type="match status" value="1"/>
</dbReference>
<dbReference type="PIRSF" id="PIRSF012526">
    <property type="entry name" value="CYTH_UCP012526"/>
    <property type="match status" value="1"/>
</dbReference>
<dbReference type="EMBL" id="JAHUZB010000005">
    <property type="protein sequence ID" value="MBV7391549.1"/>
    <property type="molecule type" value="Genomic_DNA"/>
</dbReference>
<dbReference type="InterPro" id="IPR009195">
    <property type="entry name" value="Uncharacterised_YjbK"/>
</dbReference>
<name>A0ABS6TF43_9ENTE</name>
<gene>
    <name evidence="2" type="ORF">KUA55_12745</name>
</gene>
<dbReference type="SMART" id="SM01118">
    <property type="entry name" value="CYTH"/>
    <property type="match status" value="1"/>
</dbReference>
<accession>A0ABS6TF43</accession>
<keyword evidence="3" id="KW-1185">Reference proteome</keyword>
<dbReference type="Pfam" id="PF01928">
    <property type="entry name" value="CYTH"/>
    <property type="match status" value="1"/>
</dbReference>
<proteinExistence type="predicted"/>
<organism evidence="2 3">
    <name type="scientific">Enterococcus alishanensis</name>
    <dbReference type="NCBI Taxonomy" id="1303817"/>
    <lineage>
        <taxon>Bacteria</taxon>
        <taxon>Bacillati</taxon>
        <taxon>Bacillota</taxon>
        <taxon>Bacilli</taxon>
        <taxon>Lactobacillales</taxon>
        <taxon>Enterococcaceae</taxon>
        <taxon>Enterococcus</taxon>
    </lineage>
</organism>
<dbReference type="InterPro" id="IPR023577">
    <property type="entry name" value="CYTH_domain"/>
</dbReference>
<sequence length="184" mass="20445">MLTEAEYQLAINKFGLENVAAFTQTNLYFDTAASDLKNQHCGLRVRYFQNAAEATLKIPQNVGLLEVTDKLTLIEAKNAEETGAFPKNTPAIQEQLQKNGVIVNNLQLLAILTTKRIEQTIAVGKLALDESWYAGLHDFELELEVQDSQTSEAEFLTLLKEAGIYFQPAKNKILRAISAQSISN</sequence>
<evidence type="ECO:0000259" key="1">
    <source>
        <dbReference type="PROSITE" id="PS51707"/>
    </source>
</evidence>
<feature type="domain" description="CYTH" evidence="1">
    <location>
        <begin position="1"/>
        <end position="180"/>
    </location>
</feature>